<feature type="compositionally biased region" description="Acidic residues" evidence="7">
    <location>
        <begin position="531"/>
        <end position="549"/>
    </location>
</feature>
<dbReference type="Pfam" id="PF03851">
    <property type="entry name" value="UvdE"/>
    <property type="match status" value="1"/>
</dbReference>
<dbReference type="GO" id="GO:0006289">
    <property type="term" value="P:nucleotide-excision repair"/>
    <property type="evidence" value="ECO:0007669"/>
    <property type="project" value="InterPro"/>
</dbReference>
<evidence type="ECO:0000256" key="6">
    <source>
        <dbReference type="ARBA" id="ARBA00023204"/>
    </source>
</evidence>
<comment type="caution">
    <text evidence="8">The sequence shown here is derived from an EMBL/GenBank/DDBJ whole genome shotgun (WGS) entry which is preliminary data.</text>
</comment>
<dbReference type="PANTHER" id="PTHR31290">
    <property type="entry name" value="UV-DAMAGE ENDONUCLEASE"/>
    <property type="match status" value="1"/>
</dbReference>
<dbReference type="GO" id="GO:0005634">
    <property type="term" value="C:nucleus"/>
    <property type="evidence" value="ECO:0007669"/>
    <property type="project" value="TreeGrafter"/>
</dbReference>
<dbReference type="OrthoDB" id="541883at2759"/>
<feature type="region of interest" description="Disordered" evidence="7">
    <location>
        <begin position="1"/>
        <end position="97"/>
    </location>
</feature>
<keyword evidence="9" id="KW-1185">Reference proteome</keyword>
<dbReference type="InterPro" id="IPR004601">
    <property type="entry name" value="UvdE"/>
</dbReference>
<evidence type="ECO:0000313" key="9">
    <source>
        <dbReference type="Proteomes" id="UP000298030"/>
    </source>
</evidence>
<evidence type="ECO:0000256" key="5">
    <source>
        <dbReference type="ARBA" id="ARBA00022801"/>
    </source>
</evidence>
<dbReference type="GO" id="GO:0043504">
    <property type="term" value="P:mitochondrial DNA repair"/>
    <property type="evidence" value="ECO:0007669"/>
    <property type="project" value="TreeGrafter"/>
</dbReference>
<keyword evidence="2 8" id="KW-0255">Endonuclease</keyword>
<keyword evidence="5" id="KW-0378">Hydrolase</keyword>
<feature type="compositionally biased region" description="Basic residues" evidence="7">
    <location>
        <begin position="590"/>
        <end position="601"/>
    </location>
</feature>
<feature type="region of interest" description="Disordered" evidence="7">
    <location>
        <begin position="491"/>
        <end position="601"/>
    </location>
</feature>
<dbReference type="InterPro" id="IPR036237">
    <property type="entry name" value="Xyl_isomerase-like_sf"/>
</dbReference>
<sequence length="601" mass="66688">MAMLTATAEETQVRIPDAEVRPRQRSKRSLGDAGIAAVESGASGAVEGGHDKSKRRRTKNNQVASKEEPKTIMENISEGEMPVKSSTGRKRKARVKEPEEVVGSVDEAGQLIQGSPVKRRKRKKIVLAGEGDEVIGTINEAGEPSIGSPVNVKRKRKVKEEPVYIIPDVEKKTTTFKGRLGYACLNTVLRNKKPAAESVFCSRTCRIDSIKKNGMDWVKDLGRKNVQDLLVLIQWNEDNNIKFMRLSSEMFPFASHPKYGYTLEYCADVLAEAGALANKYGHRLTVHPGQFTQLGSNKPTVIDSAIRELEYHCQMLDLMGIGPDGVMIVHGGGVYEDKEATISRIKHTISKRLPTNVRARLVLENDEMCYNAEDLLGICEELDVPLVFDYHHDQLKPSSMPPSKIIARANAIFAKRGIKPKQHLSEPRPGAVTLMERRAHADRCEALPPDLPDDMDLMIEAKDKEQAVLHLYRMYDLQPVKHALNLYEESLRPPAENQTKETKGRKSNKAAKGTQSPAKKKGKAKAATSISDEETSELDDWPGEGESETEGQSASDLDAQLASTEEPKFVEEEQVLVARAETSKLSPRATRARGNRRTPLD</sequence>
<dbReference type="EMBL" id="QPFP01000003">
    <property type="protein sequence ID" value="TEB38272.1"/>
    <property type="molecule type" value="Genomic_DNA"/>
</dbReference>
<evidence type="ECO:0000256" key="1">
    <source>
        <dbReference type="ARBA" id="ARBA00022722"/>
    </source>
</evidence>
<gene>
    <name evidence="8" type="ORF">FA13DRAFT_1751948</name>
</gene>
<keyword evidence="4" id="KW-0228">DNA excision</keyword>
<dbReference type="AlphaFoldDB" id="A0A4Y7TXC3"/>
<keyword evidence="6" id="KW-0234">DNA repair</keyword>
<keyword evidence="1" id="KW-0540">Nuclease</keyword>
<evidence type="ECO:0000256" key="3">
    <source>
        <dbReference type="ARBA" id="ARBA00022763"/>
    </source>
</evidence>
<evidence type="ECO:0000256" key="4">
    <source>
        <dbReference type="ARBA" id="ARBA00022769"/>
    </source>
</evidence>
<dbReference type="GO" id="GO:0005739">
    <property type="term" value="C:mitochondrion"/>
    <property type="evidence" value="ECO:0007669"/>
    <property type="project" value="TreeGrafter"/>
</dbReference>
<dbReference type="GO" id="GO:0004519">
    <property type="term" value="F:endonuclease activity"/>
    <property type="evidence" value="ECO:0007669"/>
    <property type="project" value="UniProtKB-KW"/>
</dbReference>
<dbReference type="STRING" id="71717.A0A4Y7TXC3"/>
<dbReference type="Gene3D" id="3.20.20.150">
    <property type="entry name" value="Divalent-metal-dependent TIM barrel enzymes"/>
    <property type="match status" value="1"/>
</dbReference>
<dbReference type="GO" id="GO:0009411">
    <property type="term" value="P:response to UV"/>
    <property type="evidence" value="ECO:0007669"/>
    <property type="project" value="InterPro"/>
</dbReference>
<name>A0A4Y7TXC3_COPMI</name>
<reference evidence="8 9" key="1">
    <citation type="journal article" date="2019" name="Nat. Ecol. Evol.">
        <title>Megaphylogeny resolves global patterns of mushroom evolution.</title>
        <authorList>
            <person name="Varga T."/>
            <person name="Krizsan K."/>
            <person name="Foldi C."/>
            <person name="Dima B."/>
            <person name="Sanchez-Garcia M."/>
            <person name="Sanchez-Ramirez S."/>
            <person name="Szollosi G.J."/>
            <person name="Szarkandi J.G."/>
            <person name="Papp V."/>
            <person name="Albert L."/>
            <person name="Andreopoulos W."/>
            <person name="Angelini C."/>
            <person name="Antonin V."/>
            <person name="Barry K.W."/>
            <person name="Bougher N.L."/>
            <person name="Buchanan P."/>
            <person name="Buyck B."/>
            <person name="Bense V."/>
            <person name="Catcheside P."/>
            <person name="Chovatia M."/>
            <person name="Cooper J."/>
            <person name="Damon W."/>
            <person name="Desjardin D."/>
            <person name="Finy P."/>
            <person name="Geml J."/>
            <person name="Haridas S."/>
            <person name="Hughes K."/>
            <person name="Justo A."/>
            <person name="Karasinski D."/>
            <person name="Kautmanova I."/>
            <person name="Kiss B."/>
            <person name="Kocsube S."/>
            <person name="Kotiranta H."/>
            <person name="LaButti K.M."/>
            <person name="Lechner B.E."/>
            <person name="Liimatainen K."/>
            <person name="Lipzen A."/>
            <person name="Lukacs Z."/>
            <person name="Mihaltcheva S."/>
            <person name="Morgado L.N."/>
            <person name="Niskanen T."/>
            <person name="Noordeloos M.E."/>
            <person name="Ohm R.A."/>
            <person name="Ortiz-Santana B."/>
            <person name="Ovrebo C."/>
            <person name="Racz N."/>
            <person name="Riley R."/>
            <person name="Savchenko A."/>
            <person name="Shiryaev A."/>
            <person name="Soop K."/>
            <person name="Spirin V."/>
            <person name="Szebenyi C."/>
            <person name="Tomsovsky M."/>
            <person name="Tulloss R.E."/>
            <person name="Uehling J."/>
            <person name="Grigoriev I.V."/>
            <person name="Vagvolgyi C."/>
            <person name="Papp T."/>
            <person name="Martin F.M."/>
            <person name="Miettinen O."/>
            <person name="Hibbett D.S."/>
            <person name="Nagy L.G."/>
        </authorList>
    </citation>
    <scope>NUCLEOTIDE SEQUENCE [LARGE SCALE GENOMIC DNA]</scope>
    <source>
        <strain evidence="8 9">FP101781</strain>
    </source>
</reference>
<dbReference type="SUPFAM" id="SSF51658">
    <property type="entry name" value="Xylose isomerase-like"/>
    <property type="match status" value="1"/>
</dbReference>
<dbReference type="GO" id="GO:0016787">
    <property type="term" value="F:hydrolase activity"/>
    <property type="evidence" value="ECO:0007669"/>
    <property type="project" value="UniProtKB-KW"/>
</dbReference>
<organism evidence="8 9">
    <name type="scientific">Coprinellus micaceus</name>
    <name type="common">Glistening ink-cap mushroom</name>
    <name type="synonym">Coprinus micaceus</name>
    <dbReference type="NCBI Taxonomy" id="71717"/>
    <lineage>
        <taxon>Eukaryota</taxon>
        <taxon>Fungi</taxon>
        <taxon>Dikarya</taxon>
        <taxon>Basidiomycota</taxon>
        <taxon>Agaricomycotina</taxon>
        <taxon>Agaricomycetes</taxon>
        <taxon>Agaricomycetidae</taxon>
        <taxon>Agaricales</taxon>
        <taxon>Agaricineae</taxon>
        <taxon>Psathyrellaceae</taxon>
        <taxon>Coprinellus</taxon>
    </lineage>
</organism>
<proteinExistence type="predicted"/>
<keyword evidence="3" id="KW-0227">DNA damage</keyword>
<protein>
    <submittedName>
        <fullName evidence="8">UV-endonuclease UvdE</fullName>
    </submittedName>
</protein>
<evidence type="ECO:0000313" key="8">
    <source>
        <dbReference type="EMBL" id="TEB38272.1"/>
    </source>
</evidence>
<evidence type="ECO:0000256" key="7">
    <source>
        <dbReference type="SAM" id="MobiDB-lite"/>
    </source>
</evidence>
<evidence type="ECO:0000256" key="2">
    <source>
        <dbReference type="ARBA" id="ARBA00022759"/>
    </source>
</evidence>
<dbReference type="PANTHER" id="PTHR31290:SF5">
    <property type="entry name" value="UV-DAMAGE ENDONUCLEASE"/>
    <property type="match status" value="1"/>
</dbReference>
<accession>A0A4Y7TXC3</accession>
<dbReference type="Proteomes" id="UP000298030">
    <property type="component" value="Unassembled WGS sequence"/>
</dbReference>
<dbReference type="NCBIfam" id="TIGR00629">
    <property type="entry name" value="uvde"/>
    <property type="match status" value="1"/>
</dbReference>